<dbReference type="GO" id="GO:0016787">
    <property type="term" value="F:hydrolase activity"/>
    <property type="evidence" value="ECO:0007669"/>
    <property type="project" value="UniProtKB-KW"/>
</dbReference>
<evidence type="ECO:0000313" key="3">
    <source>
        <dbReference type="EMBL" id="OKL44234.1"/>
    </source>
</evidence>
<comment type="caution">
    <text evidence="3">The sequence shown here is derived from an EMBL/GenBank/DDBJ whole genome shotgun (WGS) entry which is preliminary data.</text>
</comment>
<dbReference type="AlphaFoldDB" id="A0A1U7JHR5"/>
<evidence type="ECO:0000259" key="2">
    <source>
        <dbReference type="Pfam" id="PF12146"/>
    </source>
</evidence>
<evidence type="ECO:0000313" key="4">
    <source>
        <dbReference type="Proteomes" id="UP000185783"/>
    </source>
</evidence>
<name>A0A1U7JHR5_9HYPH</name>
<reference evidence="3 4" key="1">
    <citation type="submission" date="2016-03" db="EMBL/GenBank/DDBJ databases">
        <title>Genome sequence of Nesiotobacter sp. nov., a moderately halophilic alphaproteobacterium isolated from the Yellow Sea, China.</title>
        <authorList>
            <person name="Zhang G."/>
            <person name="Zhang R."/>
        </authorList>
    </citation>
    <scope>NUCLEOTIDE SEQUENCE [LARGE SCALE GENOMIC DNA]</scope>
    <source>
        <strain evidence="3 4">WB1-6</strain>
    </source>
</reference>
<proteinExistence type="predicted"/>
<dbReference type="PANTHER" id="PTHR16138:SF7">
    <property type="entry name" value="PALMITOYL-PROTEIN THIOESTERASE ABHD10, MITOCHONDRIAL"/>
    <property type="match status" value="1"/>
</dbReference>
<keyword evidence="1 3" id="KW-0378">Hydrolase</keyword>
<dbReference type="PANTHER" id="PTHR16138">
    <property type="entry name" value="MYCOPHENOLIC ACID ACYL-GLUCURONIDE ESTERASE, MITOCHONDRIAL"/>
    <property type="match status" value="1"/>
</dbReference>
<dbReference type="Gene3D" id="3.40.50.1820">
    <property type="entry name" value="alpha/beta hydrolase"/>
    <property type="match status" value="1"/>
</dbReference>
<dbReference type="EMBL" id="LVVZ01000014">
    <property type="protein sequence ID" value="OKL44234.1"/>
    <property type="molecule type" value="Genomic_DNA"/>
</dbReference>
<organism evidence="3 4">
    <name type="scientific">Pseudovibrio exalbescens</name>
    <dbReference type="NCBI Taxonomy" id="197461"/>
    <lineage>
        <taxon>Bacteria</taxon>
        <taxon>Pseudomonadati</taxon>
        <taxon>Pseudomonadota</taxon>
        <taxon>Alphaproteobacteria</taxon>
        <taxon>Hyphomicrobiales</taxon>
        <taxon>Stappiaceae</taxon>
        <taxon>Pseudovibrio</taxon>
    </lineage>
</organism>
<dbReference type="Pfam" id="PF12146">
    <property type="entry name" value="Hydrolase_4"/>
    <property type="match status" value="1"/>
</dbReference>
<accession>A0A1U7JHR5</accession>
<protein>
    <submittedName>
        <fullName evidence="3">Alpha/beta hydrolase</fullName>
    </submittedName>
</protein>
<sequence length="266" mass="29444">MSAAITQFIQVGKGEQERRIAVRHDQRADTGVLWLSGFKSDMLGTKAEVVSEWAAQKGLSCTRMDYSGHGESGGAFTEGTISKWLEEVLAVFTEFCKGPTIVIGSSMGGWMALLLAKALIERKTETSGFLAGMVLIAPAPDFTEELMWKQEFTDEIKQEIMETGRFERPSEYDDSPYIITRDLIEDGRNNLLLGSTVETGCKTIILQGQHDESVPWDHALRLVEAMASDDVILTLIKNGDHRLSRPEDLTRLTKALDELTEGPSDS</sequence>
<keyword evidence="4" id="KW-1185">Reference proteome</keyword>
<dbReference type="STRING" id="197461.A3843_07400"/>
<gene>
    <name evidence="3" type="ORF">A3843_07400</name>
</gene>
<dbReference type="InterPro" id="IPR029058">
    <property type="entry name" value="AB_hydrolase_fold"/>
</dbReference>
<evidence type="ECO:0000256" key="1">
    <source>
        <dbReference type="ARBA" id="ARBA00022801"/>
    </source>
</evidence>
<dbReference type="InterPro" id="IPR052382">
    <property type="entry name" value="ABHD10_acyl-thioesterase"/>
</dbReference>
<dbReference type="RefSeq" id="WP_028481836.1">
    <property type="nucleotide sequence ID" value="NZ_LVVZ01000014.1"/>
</dbReference>
<dbReference type="InterPro" id="IPR022742">
    <property type="entry name" value="Hydrolase_4"/>
</dbReference>
<feature type="domain" description="Serine aminopeptidase S33" evidence="2">
    <location>
        <begin position="45"/>
        <end position="166"/>
    </location>
</feature>
<dbReference type="SUPFAM" id="SSF53474">
    <property type="entry name" value="alpha/beta-Hydrolases"/>
    <property type="match status" value="1"/>
</dbReference>
<dbReference type="Proteomes" id="UP000185783">
    <property type="component" value="Unassembled WGS sequence"/>
</dbReference>